<dbReference type="AlphaFoldDB" id="A0A640KVP9"/>
<feature type="region of interest" description="Disordered" evidence="1">
    <location>
        <begin position="434"/>
        <end position="453"/>
    </location>
</feature>
<organism evidence="2 3">
    <name type="scientific">Leishmania tarentolae</name>
    <name type="common">Sauroleishmania tarentolae</name>
    <dbReference type="NCBI Taxonomy" id="5689"/>
    <lineage>
        <taxon>Eukaryota</taxon>
        <taxon>Discoba</taxon>
        <taxon>Euglenozoa</taxon>
        <taxon>Kinetoplastea</taxon>
        <taxon>Metakinetoplastina</taxon>
        <taxon>Trypanosomatida</taxon>
        <taxon>Trypanosomatidae</taxon>
        <taxon>Leishmaniinae</taxon>
        <taxon>Leishmania</taxon>
        <taxon>lizard Leishmania</taxon>
    </lineage>
</organism>
<keyword evidence="3" id="KW-1185">Reference proteome</keyword>
<dbReference type="GO" id="GO:0010468">
    <property type="term" value="P:regulation of gene expression"/>
    <property type="evidence" value="ECO:0007669"/>
    <property type="project" value="TreeGrafter"/>
</dbReference>
<dbReference type="Proteomes" id="UP000419144">
    <property type="component" value="Unassembled WGS sequence"/>
</dbReference>
<feature type="region of interest" description="Disordered" evidence="1">
    <location>
        <begin position="596"/>
        <end position="616"/>
    </location>
</feature>
<evidence type="ECO:0000256" key="1">
    <source>
        <dbReference type="SAM" id="MobiDB-lite"/>
    </source>
</evidence>
<feature type="region of interest" description="Disordered" evidence="1">
    <location>
        <begin position="73"/>
        <end position="94"/>
    </location>
</feature>
<dbReference type="GO" id="GO:0043565">
    <property type="term" value="F:sequence-specific DNA binding"/>
    <property type="evidence" value="ECO:0007669"/>
    <property type="project" value="TreeGrafter"/>
</dbReference>
<dbReference type="VEuPathDB" id="TriTrypDB:LtaPh_3656200"/>
<gene>
    <name evidence="2" type="ORF">LtaPh_3656200</name>
</gene>
<dbReference type="PANTHER" id="PTHR14312">
    <property type="entry name" value="CREB/ATF BZIP TRANSCRIPTION FACTOR"/>
    <property type="match status" value="1"/>
</dbReference>
<dbReference type="PANTHER" id="PTHR14312:SF1">
    <property type="entry name" value="BASIC-LEUCINE ZIPPER TRANSCRIPTION FACTOR A"/>
    <property type="match status" value="1"/>
</dbReference>
<comment type="caution">
    <text evidence="2">The sequence shown here is derived from an EMBL/GenBank/DDBJ whole genome shotgun (WGS) entry which is preliminary data.</text>
</comment>
<feature type="compositionally biased region" description="Low complexity" evidence="1">
    <location>
        <begin position="434"/>
        <end position="450"/>
    </location>
</feature>
<sequence length="664" mass="72179">MDSSLIEVENDQGIMSAAMSFSFPQVFQSFLPDTPVTVSLNASAGQHQQQQPLYPKQPLGHLEKTPLQIASHFGATESPSKERDVRIEGWSNSGSSGVQPNVFLPAAQSTEEASSAVTSADARVAATHVPQPDTLSRYPIVDVTASESLAAVAPEREELSERVHVLVVFDKVFCVCFVPSALRATIKVGELVLCECTHGENIGTVVADVSSLIAKVMQQQQSIMSLEAVEQVFTPPCERVVRVAGMPVSSGGEGHSSGLFVATTAMCTEKAHSGLSADERLRRLPCVLRRGTNRDKKRMYFARLRSNDALAAVLRILRSEPLVAQSAEYHVNFACATIYLGGERSQCGWSAHQFQQLGSTLVDPLRSETVEFRFVCDKHHEELDLTRVITGVGLSEILYAVVSDHHKRQSNKGGQGSRGGFTHGSALNRPSQFLQHLQQQQQQHSGQPFGAQSSIVTAYPGSAMWPQSAAALTPCSYVTQSSPPQQQQQQNHAMGYTLTPCVYVSQQQQQQQQQTNVHAITLPSHTVTNTQPATQSLPLLQVHYPPISQVSPSPGIYWTNVSAPSQPQRLDVPQPQPLSIAQNRVTEPTYYYLMSSAQQPQQQSVAPQPSSAPQRGQTLLQAATLAAPPHVQPPTFVEVPAMSTESYQTVSYPFVLPSNGTPYS</sequence>
<reference evidence="2" key="1">
    <citation type="submission" date="2019-11" db="EMBL/GenBank/DDBJ databases">
        <title>Leishmania tarentolae CDS.</title>
        <authorList>
            <person name="Goto Y."/>
            <person name="Yamagishi J."/>
        </authorList>
    </citation>
    <scope>NUCLEOTIDE SEQUENCE [LARGE SCALE GENOMIC DNA]</scope>
    <source>
        <strain evidence="2">Parrot Tar II</strain>
    </source>
</reference>
<name>A0A640KVP9_LEITA</name>
<dbReference type="GO" id="GO:0005634">
    <property type="term" value="C:nucleus"/>
    <property type="evidence" value="ECO:0007669"/>
    <property type="project" value="TreeGrafter"/>
</dbReference>
<accession>A0A640KVP9</accession>
<evidence type="ECO:0000313" key="3">
    <source>
        <dbReference type="Proteomes" id="UP000419144"/>
    </source>
</evidence>
<evidence type="ECO:0000313" key="2">
    <source>
        <dbReference type="EMBL" id="GET93646.1"/>
    </source>
</evidence>
<dbReference type="EMBL" id="BLBS01000057">
    <property type="protein sequence ID" value="GET93646.1"/>
    <property type="molecule type" value="Genomic_DNA"/>
</dbReference>
<protein>
    <submittedName>
        <fullName evidence="2">Uncharacterized protein</fullName>
    </submittedName>
</protein>
<dbReference type="OrthoDB" id="266118at2759"/>
<proteinExistence type="predicted"/>